<accession>A0A1X0JEH6</accession>
<protein>
    <recommendedName>
        <fullName evidence="4">GrpB family protein</fullName>
    </recommendedName>
</protein>
<name>A0A1X0JEH6_9MYCO</name>
<dbReference type="Pfam" id="PF04229">
    <property type="entry name" value="GrpB"/>
    <property type="match status" value="1"/>
</dbReference>
<reference evidence="2 3" key="1">
    <citation type="submission" date="2017-02" db="EMBL/GenBank/DDBJ databases">
        <title>The new phylogeny of genus Mycobacterium.</title>
        <authorList>
            <person name="Tortoli E."/>
            <person name="Trovato A."/>
            <person name="Cirillo D.M."/>
        </authorList>
    </citation>
    <scope>NUCLEOTIDE SEQUENCE [LARGE SCALE GENOMIC DNA]</scope>
    <source>
        <strain evidence="2 3">DSM 44338</strain>
    </source>
</reference>
<organism evidence="2 3">
    <name type="scientific">Mycolicibacterium tusciae</name>
    <dbReference type="NCBI Taxonomy" id="75922"/>
    <lineage>
        <taxon>Bacteria</taxon>
        <taxon>Bacillati</taxon>
        <taxon>Actinomycetota</taxon>
        <taxon>Actinomycetes</taxon>
        <taxon>Mycobacteriales</taxon>
        <taxon>Mycobacteriaceae</taxon>
        <taxon>Mycolicibacterium</taxon>
    </lineage>
</organism>
<sequence length="117" mass="12855">MSANTGPPPWATESVDLVDADPAWALRGEQERDHLETLLSPRRIARIEHVGSTSIPGLVAKPIIDLQAPVADLSDSDSIAAVLASHNWHHVHPDLDQRPWRRFFVKVADGRPSATVM</sequence>
<dbReference type="AlphaFoldDB" id="A0A1X0JEH6"/>
<dbReference type="InterPro" id="IPR007344">
    <property type="entry name" value="GrpB/CoaE"/>
</dbReference>
<dbReference type="STRING" id="75922.BST47_28490"/>
<proteinExistence type="predicted"/>
<dbReference type="PANTHER" id="PTHR34822:SF1">
    <property type="entry name" value="GRPB FAMILY PROTEIN"/>
    <property type="match status" value="1"/>
</dbReference>
<gene>
    <name evidence="2" type="ORF">BST47_28490</name>
</gene>
<dbReference type="InterPro" id="IPR043519">
    <property type="entry name" value="NT_sf"/>
</dbReference>
<dbReference type="RefSeq" id="WP_052583552.1">
    <property type="nucleotide sequence ID" value="NZ_MVIM01000027.1"/>
</dbReference>
<dbReference type="OrthoDB" id="9799092at2"/>
<dbReference type="Proteomes" id="UP000192411">
    <property type="component" value="Unassembled WGS sequence"/>
</dbReference>
<keyword evidence="3" id="KW-1185">Reference proteome</keyword>
<dbReference type="SUPFAM" id="SSF81301">
    <property type="entry name" value="Nucleotidyltransferase"/>
    <property type="match status" value="1"/>
</dbReference>
<dbReference type="PANTHER" id="PTHR34822">
    <property type="entry name" value="GRPB DOMAIN PROTEIN (AFU_ORTHOLOGUE AFUA_1G01530)"/>
    <property type="match status" value="1"/>
</dbReference>
<evidence type="ECO:0000313" key="2">
    <source>
        <dbReference type="EMBL" id="ORB61258.1"/>
    </source>
</evidence>
<dbReference type="Gene3D" id="3.30.460.10">
    <property type="entry name" value="Beta Polymerase, domain 2"/>
    <property type="match status" value="1"/>
</dbReference>
<keyword evidence="1" id="KW-0173">Coenzyme A biosynthesis</keyword>
<evidence type="ECO:0000256" key="1">
    <source>
        <dbReference type="ARBA" id="ARBA00022993"/>
    </source>
</evidence>
<dbReference type="EMBL" id="MVIM01000027">
    <property type="protein sequence ID" value="ORB61258.1"/>
    <property type="molecule type" value="Genomic_DNA"/>
</dbReference>
<evidence type="ECO:0000313" key="3">
    <source>
        <dbReference type="Proteomes" id="UP000192411"/>
    </source>
</evidence>
<comment type="caution">
    <text evidence="2">The sequence shown here is derived from an EMBL/GenBank/DDBJ whole genome shotgun (WGS) entry which is preliminary data.</text>
</comment>
<dbReference type="GO" id="GO:0015937">
    <property type="term" value="P:coenzyme A biosynthetic process"/>
    <property type="evidence" value="ECO:0007669"/>
    <property type="project" value="UniProtKB-KW"/>
</dbReference>
<evidence type="ECO:0008006" key="4">
    <source>
        <dbReference type="Google" id="ProtNLM"/>
    </source>
</evidence>